<dbReference type="AlphaFoldDB" id="A0A558C2P9"/>
<reference evidence="3 4" key="1">
    <citation type="submission" date="2019-07" db="EMBL/GenBank/DDBJ databases">
        <title>Hymenobacter sp. straun FUR1 Genome sequencing and assembly.</title>
        <authorList>
            <person name="Chhetri G."/>
        </authorList>
    </citation>
    <scope>NUCLEOTIDE SEQUENCE [LARGE SCALE GENOMIC DNA]</scope>
    <source>
        <strain evidence="3 4">Fur1</strain>
    </source>
</reference>
<comment type="caution">
    <text evidence="3">The sequence shown here is derived from an EMBL/GenBank/DDBJ whole genome shotgun (WGS) entry which is preliminary data.</text>
</comment>
<dbReference type="Pfam" id="PF12094">
    <property type="entry name" value="DUF3570"/>
    <property type="match status" value="1"/>
</dbReference>
<feature type="region of interest" description="Disordered" evidence="1">
    <location>
        <begin position="44"/>
        <end position="63"/>
    </location>
</feature>
<evidence type="ECO:0000256" key="2">
    <source>
        <dbReference type="SAM" id="SignalP"/>
    </source>
</evidence>
<keyword evidence="4" id="KW-1185">Reference proteome</keyword>
<keyword evidence="2" id="KW-0732">Signal</keyword>
<proteinExistence type="predicted"/>
<accession>A0A558C2P9</accession>
<dbReference type="Proteomes" id="UP000317624">
    <property type="component" value="Unassembled WGS sequence"/>
</dbReference>
<evidence type="ECO:0000313" key="4">
    <source>
        <dbReference type="Proteomes" id="UP000317624"/>
    </source>
</evidence>
<dbReference type="InterPro" id="IPR021953">
    <property type="entry name" value="DUF3570"/>
</dbReference>
<dbReference type="OrthoDB" id="5450709at2"/>
<organism evidence="3 4">
    <name type="scientific">Hymenobacter setariae</name>
    <dbReference type="NCBI Taxonomy" id="2594794"/>
    <lineage>
        <taxon>Bacteria</taxon>
        <taxon>Pseudomonadati</taxon>
        <taxon>Bacteroidota</taxon>
        <taxon>Cytophagia</taxon>
        <taxon>Cytophagales</taxon>
        <taxon>Hymenobacteraceae</taxon>
        <taxon>Hymenobacter</taxon>
    </lineage>
</organism>
<evidence type="ECO:0000313" key="3">
    <source>
        <dbReference type="EMBL" id="TVT43080.1"/>
    </source>
</evidence>
<gene>
    <name evidence="3" type="ORF">FNT36_03035</name>
</gene>
<dbReference type="EMBL" id="VMRJ01000001">
    <property type="protein sequence ID" value="TVT43080.1"/>
    <property type="molecule type" value="Genomic_DNA"/>
</dbReference>
<name>A0A558C2P9_9BACT</name>
<protein>
    <submittedName>
        <fullName evidence="3">DUF3570 domain-containing protein</fullName>
    </submittedName>
</protein>
<sequence>MTRTAIREQQARAIPPTTLLIKHLLFLLALAAPLAALAQATPTPNRLDGSGLSPNAAQLPAPGRYGETEVDILGSYYQQNGDHSAVEGGIGSQHLTDTAPTILLNVPLDSTTRLAANVGIDYYTSASSDKIDQVMSSPSSHDARYHADFGLARVLADKLTTVGLGAGVSKEYDYLSFNLLASWARASQDGNRQLSVSGQAFLDKITLITPAELRVGGTRNKNYGSDNRQSFTLSVVYAQVLTKRLQASISIEPVVQRGLLSTPFQRVYFFDSNPALGTPGALGTAQAEVLPRLRYKYPASLRLTYYATDLVQLRGFYRFYNDNFGIRAHTFELEVPVKVTPFFTLYPFYRYHTQTAADYFAPYLQHSVREEYFTSDFDLSAFSANKLGLGFRYAPLYGLGRFKTPFGGGRITKFKSLDVRYGYYRQSTGLTANIVSANLAFTMP</sequence>
<feature type="signal peptide" evidence="2">
    <location>
        <begin position="1"/>
        <end position="38"/>
    </location>
</feature>
<evidence type="ECO:0000256" key="1">
    <source>
        <dbReference type="SAM" id="MobiDB-lite"/>
    </source>
</evidence>
<feature type="chain" id="PRO_5035286397" evidence="2">
    <location>
        <begin position="39"/>
        <end position="444"/>
    </location>
</feature>